<accession>A0A9W6MP12</accession>
<organism evidence="3 4">
    <name type="scientific">Maricaulis virginensis</name>
    <dbReference type="NCBI Taxonomy" id="144022"/>
    <lineage>
        <taxon>Bacteria</taxon>
        <taxon>Pseudomonadati</taxon>
        <taxon>Pseudomonadota</taxon>
        <taxon>Alphaproteobacteria</taxon>
        <taxon>Maricaulales</taxon>
        <taxon>Maricaulaceae</taxon>
        <taxon>Maricaulis</taxon>
    </lineage>
</organism>
<evidence type="ECO:0000259" key="2">
    <source>
        <dbReference type="Pfam" id="PF01370"/>
    </source>
</evidence>
<reference evidence="3" key="2">
    <citation type="submission" date="2023-01" db="EMBL/GenBank/DDBJ databases">
        <authorList>
            <person name="Sun Q."/>
            <person name="Evtushenko L."/>
        </authorList>
    </citation>
    <scope>NUCLEOTIDE SEQUENCE</scope>
    <source>
        <strain evidence="3">VKM B-1513</strain>
    </source>
</reference>
<dbReference type="RefSeq" id="WP_271187024.1">
    <property type="nucleotide sequence ID" value="NZ_BSFE01000005.1"/>
</dbReference>
<name>A0A9W6MP12_9PROT</name>
<feature type="domain" description="NAD-dependent epimerase/dehydratase" evidence="2">
    <location>
        <begin position="3"/>
        <end position="249"/>
    </location>
</feature>
<dbReference type="Pfam" id="PF01370">
    <property type="entry name" value="Epimerase"/>
    <property type="match status" value="1"/>
</dbReference>
<dbReference type="Gene3D" id="3.40.50.720">
    <property type="entry name" value="NAD(P)-binding Rossmann-like Domain"/>
    <property type="match status" value="1"/>
</dbReference>
<dbReference type="InterPro" id="IPR001509">
    <property type="entry name" value="Epimerase_deHydtase"/>
</dbReference>
<proteinExistence type="predicted"/>
<reference evidence="3" key="1">
    <citation type="journal article" date="2014" name="Int. J. Syst. Evol. Microbiol.">
        <title>Complete genome sequence of Corynebacterium casei LMG S-19264T (=DSM 44701T), isolated from a smear-ripened cheese.</title>
        <authorList>
            <consortium name="US DOE Joint Genome Institute (JGI-PGF)"/>
            <person name="Walter F."/>
            <person name="Albersmeier A."/>
            <person name="Kalinowski J."/>
            <person name="Ruckert C."/>
        </authorList>
    </citation>
    <scope>NUCLEOTIDE SEQUENCE</scope>
    <source>
        <strain evidence="3">VKM B-1513</strain>
    </source>
</reference>
<gene>
    <name evidence="3" type="ORF">GCM10017621_21700</name>
</gene>
<sequence length="324" mass="35865">MTILVTGAAGFIGYHASAALLAAGEQVVGIDNLNAYYDPVLKQARLARLERHEGFRFERLDLADDAALMALVERERPDRILHLAAQAGVRYSLENPFAYARSNLLGHLAILEAARRLGDDLSHLVYASSSSVYGETARVPFAEADASETPASLYAATKRADELMSASYSSLYGIPATGLRFFTVYGPWGRPDMAYWLFADAMLSGRAIKVFNNGDMERDFTYIDDIVEPLCRILADAPARGRHAVYNIGGSSPVRLMDMIETLERALGLTAEKIMLPMQPGDVTRTFADTTKLEADYGYKATTRLEDGLPRFADWYRKWREGTV</sequence>
<dbReference type="SUPFAM" id="SSF51735">
    <property type="entry name" value="NAD(P)-binding Rossmann-fold domains"/>
    <property type="match status" value="1"/>
</dbReference>
<dbReference type="PRINTS" id="PR01713">
    <property type="entry name" value="NUCEPIMERASE"/>
</dbReference>
<dbReference type="AlphaFoldDB" id="A0A9W6MP12"/>
<comment type="caution">
    <text evidence="3">The sequence shown here is derived from an EMBL/GenBank/DDBJ whole genome shotgun (WGS) entry which is preliminary data.</text>
</comment>
<evidence type="ECO:0000256" key="1">
    <source>
        <dbReference type="ARBA" id="ARBA00023027"/>
    </source>
</evidence>
<dbReference type="EMBL" id="BSFE01000005">
    <property type="protein sequence ID" value="GLK52662.1"/>
    <property type="molecule type" value="Genomic_DNA"/>
</dbReference>
<dbReference type="InterPro" id="IPR036291">
    <property type="entry name" value="NAD(P)-bd_dom_sf"/>
</dbReference>
<dbReference type="Proteomes" id="UP001143486">
    <property type="component" value="Unassembled WGS sequence"/>
</dbReference>
<evidence type="ECO:0000313" key="3">
    <source>
        <dbReference type="EMBL" id="GLK52662.1"/>
    </source>
</evidence>
<evidence type="ECO:0000313" key="4">
    <source>
        <dbReference type="Proteomes" id="UP001143486"/>
    </source>
</evidence>
<dbReference type="PANTHER" id="PTHR43574">
    <property type="entry name" value="EPIMERASE-RELATED"/>
    <property type="match status" value="1"/>
</dbReference>
<keyword evidence="1" id="KW-0520">NAD</keyword>
<protein>
    <submittedName>
        <fullName evidence="3">UDP-N-acetylglucosamine 4-epimerase</fullName>
    </submittedName>
</protein>
<keyword evidence="4" id="KW-1185">Reference proteome</keyword>